<comment type="caution">
    <text evidence="1">The sequence shown here is derived from an EMBL/GenBank/DDBJ whole genome shotgun (WGS) entry which is preliminary data.</text>
</comment>
<dbReference type="EMBL" id="AGZO01000004">
    <property type="protein sequence ID" value="EKN20337.1"/>
    <property type="molecule type" value="Genomic_DNA"/>
</dbReference>
<gene>
    <name evidence="1" type="ORF">HMPREF1076_00202</name>
</gene>
<proteinExistence type="predicted"/>
<evidence type="ECO:0000313" key="1">
    <source>
        <dbReference type="EMBL" id="EKN20337.1"/>
    </source>
</evidence>
<accession>K5Z0X9</accession>
<reference evidence="1 2" key="1">
    <citation type="submission" date="2012-02" db="EMBL/GenBank/DDBJ databases">
        <title>The Genome Sequence of Parabacteroides goldsteinii CL02T12C30.</title>
        <authorList>
            <consortium name="The Broad Institute Genome Sequencing Platform"/>
            <person name="Earl A."/>
            <person name="Ward D."/>
            <person name="Feldgarden M."/>
            <person name="Gevers D."/>
            <person name="Zitomersky N.L."/>
            <person name="Coyne M.J."/>
            <person name="Comstock L.E."/>
            <person name="Young S.K."/>
            <person name="Zeng Q."/>
            <person name="Gargeya S."/>
            <person name="Fitzgerald M."/>
            <person name="Haas B."/>
            <person name="Abouelleil A."/>
            <person name="Alvarado L."/>
            <person name="Arachchi H.M."/>
            <person name="Berlin A."/>
            <person name="Chapman S.B."/>
            <person name="Gearin G."/>
            <person name="Goldberg J."/>
            <person name="Griggs A."/>
            <person name="Gujja S."/>
            <person name="Hansen M."/>
            <person name="Heiman D."/>
            <person name="Howarth C."/>
            <person name="Larimer J."/>
            <person name="Lui A."/>
            <person name="MacDonald P.J.P."/>
            <person name="McCowen C."/>
            <person name="Montmayeur A."/>
            <person name="Murphy C."/>
            <person name="Neiman D."/>
            <person name="Pearson M."/>
            <person name="Priest M."/>
            <person name="Roberts A."/>
            <person name="Saif S."/>
            <person name="Shea T."/>
            <person name="Sisk P."/>
            <person name="Stolte C."/>
            <person name="Sykes S."/>
            <person name="Wortman J."/>
            <person name="Nusbaum C."/>
            <person name="Birren B."/>
        </authorList>
    </citation>
    <scope>NUCLEOTIDE SEQUENCE [LARGE SCALE GENOMIC DNA]</scope>
    <source>
        <strain evidence="1 2">CL02T12C30</strain>
    </source>
</reference>
<organism evidence="1 2">
    <name type="scientific">Parabacteroides goldsteinii CL02T12C30</name>
    <dbReference type="NCBI Taxonomy" id="999418"/>
    <lineage>
        <taxon>Bacteria</taxon>
        <taxon>Pseudomonadati</taxon>
        <taxon>Bacteroidota</taxon>
        <taxon>Bacteroidia</taxon>
        <taxon>Bacteroidales</taxon>
        <taxon>Tannerellaceae</taxon>
        <taxon>Parabacteroides</taxon>
    </lineage>
</organism>
<dbReference type="Proteomes" id="UP000006330">
    <property type="component" value="Unassembled WGS sequence"/>
</dbReference>
<dbReference type="AlphaFoldDB" id="K5Z0X9"/>
<name>K5Z0X9_9BACT</name>
<evidence type="ECO:0000313" key="2">
    <source>
        <dbReference type="Proteomes" id="UP000006330"/>
    </source>
</evidence>
<dbReference type="HOGENOM" id="CLU_2992509_0_0_10"/>
<sequence length="57" mass="6519">MESGAPKKPVVVSDRFWESYNSVYEQGLDLFGYYKLASIRFVCVSFICFGEVKAPCR</sequence>
<protein>
    <submittedName>
        <fullName evidence="1">Uncharacterized protein</fullName>
    </submittedName>
</protein>
<dbReference type="PATRIC" id="fig|999418.3.peg.197"/>